<comment type="caution">
    <text evidence="2">The sequence shown here is derived from an EMBL/GenBank/DDBJ whole genome shotgun (WGS) entry which is preliminary data.</text>
</comment>
<evidence type="ECO:0000313" key="3">
    <source>
        <dbReference type="Proteomes" id="UP001501367"/>
    </source>
</evidence>
<dbReference type="SUPFAM" id="SSF160574">
    <property type="entry name" value="BT0923-like"/>
    <property type="match status" value="1"/>
</dbReference>
<accession>A0ABP7FAW6</accession>
<dbReference type="InterPro" id="IPR021533">
    <property type="entry name" value="PepSY-like"/>
</dbReference>
<protein>
    <submittedName>
        <fullName evidence="2">PepSY-like domain-containing protein</fullName>
    </submittedName>
</protein>
<reference evidence="3" key="1">
    <citation type="journal article" date="2019" name="Int. J. Syst. Evol. Microbiol.">
        <title>The Global Catalogue of Microorganisms (GCM) 10K type strain sequencing project: providing services to taxonomists for standard genome sequencing and annotation.</title>
        <authorList>
            <consortium name="The Broad Institute Genomics Platform"/>
            <consortium name="The Broad Institute Genome Sequencing Center for Infectious Disease"/>
            <person name="Wu L."/>
            <person name="Ma J."/>
        </authorList>
    </citation>
    <scope>NUCLEOTIDE SEQUENCE [LARGE SCALE GENOMIC DNA]</scope>
    <source>
        <strain evidence="3">JCM 17336</strain>
    </source>
</reference>
<dbReference type="Proteomes" id="UP001501367">
    <property type="component" value="Unassembled WGS sequence"/>
</dbReference>
<proteinExistence type="predicted"/>
<dbReference type="Gene3D" id="3.40.1420.30">
    <property type="match status" value="1"/>
</dbReference>
<sequence length="154" mass="17708">MKVYLKSEIMKTRVFFTIILLCITICVSAQKKIEVTELPKSAQEFLKKHFSDTSIEIAKKDAEHGEKGFEVKLKDGTEVEFWKDGSYREVDGGDNPIPTDFIPDAVKAYVAKNYPNEKITHIDYGHKDLDVDLTNNIDLEFTKDGKILKDRKHR</sequence>
<gene>
    <name evidence="2" type="ORF">GCM10022422_17760</name>
</gene>
<dbReference type="Pfam" id="PF11396">
    <property type="entry name" value="PepSY_like"/>
    <property type="match status" value="1"/>
</dbReference>
<keyword evidence="3" id="KW-1185">Reference proteome</keyword>
<feature type="domain" description="Putative beta-lactamase-inhibitor-like PepSY-like" evidence="1">
    <location>
        <begin position="68"/>
        <end position="149"/>
    </location>
</feature>
<dbReference type="EMBL" id="BAABDT010000002">
    <property type="protein sequence ID" value="GAA3735242.1"/>
    <property type="molecule type" value="Genomic_DNA"/>
</dbReference>
<evidence type="ECO:0000259" key="1">
    <source>
        <dbReference type="Pfam" id="PF11396"/>
    </source>
</evidence>
<organism evidence="2 3">
    <name type="scientific">Flavobacterium ginsengisoli</name>
    <dbReference type="NCBI Taxonomy" id="871694"/>
    <lineage>
        <taxon>Bacteria</taxon>
        <taxon>Pseudomonadati</taxon>
        <taxon>Bacteroidota</taxon>
        <taxon>Flavobacteriia</taxon>
        <taxon>Flavobacteriales</taxon>
        <taxon>Flavobacteriaceae</taxon>
        <taxon>Flavobacterium</taxon>
    </lineage>
</organism>
<evidence type="ECO:0000313" key="2">
    <source>
        <dbReference type="EMBL" id="GAA3735242.1"/>
    </source>
</evidence>
<name>A0ABP7FAW6_9FLAO</name>